<proteinExistence type="predicted"/>
<dbReference type="InterPro" id="IPR001356">
    <property type="entry name" value="HD"/>
</dbReference>
<feature type="DNA-binding region" description="Homeobox" evidence="4">
    <location>
        <begin position="22"/>
        <end position="85"/>
    </location>
</feature>
<evidence type="ECO:0000256" key="5">
    <source>
        <dbReference type="SAM" id="Coils"/>
    </source>
</evidence>
<protein>
    <submittedName>
        <fullName evidence="8">Highly divergent homeobox</fullName>
    </submittedName>
</protein>
<dbReference type="AlphaFoldDB" id="A0A8D3AI37"/>
<evidence type="ECO:0000259" key="7">
    <source>
        <dbReference type="PROSITE" id="PS50071"/>
    </source>
</evidence>
<dbReference type="InterPro" id="IPR009057">
    <property type="entry name" value="Homeodomain-like_sf"/>
</dbReference>
<feature type="region of interest" description="Disordered" evidence="6">
    <location>
        <begin position="338"/>
        <end position="362"/>
    </location>
</feature>
<dbReference type="CDD" id="cd00086">
    <property type="entry name" value="homeodomain"/>
    <property type="match status" value="2"/>
</dbReference>
<feature type="region of interest" description="Disordered" evidence="6">
    <location>
        <begin position="405"/>
        <end position="438"/>
    </location>
</feature>
<sequence>MAAPFPSSSRMDAWPQRRGLQTMNLRSVFTPEQQRVLERYYENGMTNQSKACFQLILQCAQEAKLDFSVVRTWVGNKRRKLASRIDQNGGVSHSFAGGLLSNHTLAGGALSNHSMAAGALLPAEMAAARNIQNHVHLLPPSSFPSFSSPSSSPSSSSPLSSGSNNNNNNNDVILTGIYSLNSVPRPRPRPTVPPSQSDAELSAHTSSSLMNQVLQSRNSSTSSPFHSKMVSLSQKLPPVTSASGPLVYTAVRKGTSSLGEAGVSAGAGVVPPSWTRQYGTAQTRPWPSSSQSQAQLQPRPHSNPQPQPAVPQKPRVSIPVQNAAPSSDQTPRIQQVFTLSEKGEGDRLRSGPANTRRGQESHWRVPRPLDASHNFSIAMETGDEADEWQREEELANMAAQTHIHKEQTSASPNRPEVSVVRGSHTPPTMSSRPERLHSNTTLQGSYSVTAQTSPTGGSSPQTSVSVSAAPWVISNSRKRTLQDRTQFSDGDLIQLKRYWDRGMTSLGSVCREKITAAANQLNVDTEIVKTWISNRRRKYRLMSIEIPPPTGGPAVFTSSSPGNESPVALSSDEERFRTPDLGDDLNDGGSVCLSDSKTKDTTHTHKHPPLFPLFPLFINPHISVYVSINAVLFLLDGTIDSQHRDGDDGTDVSICAPMANNVKIEVIGEDEAEEEDVDDDELVASDLEQMHNLLEFKHEEVQFLESELENQKQKYLELASFTKSLLSAVRNNDLERQQELMASLPQPSDQDWDTSVERGFHAAESADASSNHGDSPAAGASGADPLPAAAMEEVPLVTIKEDRSTTEYTEPSASEEEMQEAVTEQK</sequence>
<dbReference type="SMART" id="SM00389">
    <property type="entry name" value="HOX"/>
    <property type="match status" value="2"/>
</dbReference>
<keyword evidence="3 4" id="KW-0539">Nucleus</keyword>
<organism evidence="8 9">
    <name type="scientific">Scophthalmus maximus</name>
    <name type="common">Turbot</name>
    <name type="synonym">Psetta maxima</name>
    <dbReference type="NCBI Taxonomy" id="52904"/>
    <lineage>
        <taxon>Eukaryota</taxon>
        <taxon>Metazoa</taxon>
        <taxon>Chordata</taxon>
        <taxon>Craniata</taxon>
        <taxon>Vertebrata</taxon>
        <taxon>Euteleostomi</taxon>
        <taxon>Actinopterygii</taxon>
        <taxon>Neopterygii</taxon>
        <taxon>Teleostei</taxon>
        <taxon>Neoteleostei</taxon>
        <taxon>Acanthomorphata</taxon>
        <taxon>Carangaria</taxon>
        <taxon>Pleuronectiformes</taxon>
        <taxon>Pleuronectoidei</taxon>
        <taxon>Scophthalmidae</taxon>
        <taxon>Scophthalmus</taxon>
    </lineage>
</organism>
<reference evidence="8" key="2">
    <citation type="submission" date="2025-08" db="UniProtKB">
        <authorList>
            <consortium name="Ensembl"/>
        </authorList>
    </citation>
    <scope>IDENTIFICATION</scope>
</reference>
<evidence type="ECO:0000313" key="8">
    <source>
        <dbReference type="Ensembl" id="ENSSMAP00000018594.2"/>
    </source>
</evidence>
<dbReference type="InterPro" id="IPR050255">
    <property type="entry name" value="POU_domain_TF"/>
</dbReference>
<feature type="region of interest" description="Disordered" evidence="6">
    <location>
        <begin position="763"/>
        <end position="826"/>
    </location>
</feature>
<feature type="domain" description="Homeobox" evidence="7">
    <location>
        <begin position="20"/>
        <end position="84"/>
    </location>
</feature>
<evidence type="ECO:0000256" key="6">
    <source>
        <dbReference type="SAM" id="MobiDB-lite"/>
    </source>
</evidence>
<dbReference type="SUPFAM" id="SSF46689">
    <property type="entry name" value="Homeodomain-like"/>
    <property type="match status" value="2"/>
</dbReference>
<dbReference type="PANTHER" id="PTHR11636:SF80">
    <property type="entry name" value="HIGHLY DIVERGENT HOMEOBOX"/>
    <property type="match status" value="1"/>
</dbReference>
<evidence type="ECO:0000256" key="3">
    <source>
        <dbReference type="ARBA" id="ARBA00023242"/>
    </source>
</evidence>
<dbReference type="GO" id="GO:0000978">
    <property type="term" value="F:RNA polymerase II cis-regulatory region sequence-specific DNA binding"/>
    <property type="evidence" value="ECO:0007669"/>
    <property type="project" value="TreeGrafter"/>
</dbReference>
<reference evidence="8" key="1">
    <citation type="submission" date="2023-05" db="EMBL/GenBank/DDBJ databases">
        <title>High-quality long-read genome of Scophthalmus maximus.</title>
        <authorList>
            <person name="Lien S."/>
            <person name="Martinez P."/>
        </authorList>
    </citation>
    <scope>NUCLEOTIDE SEQUENCE [LARGE SCALE GENOMIC DNA]</scope>
</reference>
<feature type="compositionally biased region" description="Pro residues" evidence="6">
    <location>
        <begin position="301"/>
        <end position="311"/>
    </location>
</feature>
<dbReference type="GO" id="GO:0000981">
    <property type="term" value="F:DNA-binding transcription factor activity, RNA polymerase II-specific"/>
    <property type="evidence" value="ECO:0007669"/>
    <property type="project" value="TreeGrafter"/>
</dbReference>
<keyword evidence="2 4" id="KW-0371">Homeobox</keyword>
<comment type="subcellular location">
    <subcellularLocation>
        <location evidence="4">Nucleus</location>
    </subcellularLocation>
</comment>
<feature type="coiled-coil region" evidence="5">
    <location>
        <begin position="687"/>
        <end position="714"/>
    </location>
</feature>
<feature type="domain" description="Homeobox" evidence="7">
    <location>
        <begin position="478"/>
        <end position="542"/>
    </location>
</feature>
<feature type="compositionally biased region" description="Low complexity" evidence="6">
    <location>
        <begin position="773"/>
        <end position="790"/>
    </location>
</feature>
<dbReference type="Gene3D" id="1.10.10.60">
    <property type="entry name" value="Homeodomain-like"/>
    <property type="match status" value="2"/>
</dbReference>
<evidence type="ECO:0000313" key="9">
    <source>
        <dbReference type="Proteomes" id="UP000694558"/>
    </source>
</evidence>
<dbReference type="GO" id="GO:0005634">
    <property type="term" value="C:nucleus"/>
    <property type="evidence" value="ECO:0007669"/>
    <property type="project" value="UniProtKB-SubCell"/>
</dbReference>
<keyword evidence="1 4" id="KW-0238">DNA-binding</keyword>
<accession>A0A8D3AI37</accession>
<name>A0A8D3AI37_SCOMX</name>
<feature type="region of interest" description="Disordered" evidence="6">
    <location>
        <begin position="142"/>
        <end position="206"/>
    </location>
</feature>
<evidence type="ECO:0000256" key="1">
    <source>
        <dbReference type="ARBA" id="ARBA00023125"/>
    </source>
</evidence>
<dbReference type="Proteomes" id="UP000694558">
    <property type="component" value="Chromosome 13"/>
</dbReference>
<feature type="compositionally biased region" description="Polar residues" evidence="6">
    <location>
        <begin position="195"/>
        <end position="206"/>
    </location>
</feature>
<keyword evidence="5" id="KW-0175">Coiled coil</keyword>
<evidence type="ECO:0000256" key="2">
    <source>
        <dbReference type="ARBA" id="ARBA00023155"/>
    </source>
</evidence>
<feature type="compositionally biased region" description="Polar residues" evidence="6">
    <location>
        <begin position="274"/>
        <end position="283"/>
    </location>
</feature>
<dbReference type="Ensembl" id="ENSSMAT00000018824.2">
    <property type="protein sequence ID" value="ENSSMAP00000018594.2"/>
    <property type="gene ID" value="ENSSMAG00000011383.2"/>
</dbReference>
<gene>
    <name evidence="8" type="primary">HDX</name>
</gene>
<dbReference type="PROSITE" id="PS50071">
    <property type="entry name" value="HOMEOBOX_2"/>
    <property type="match status" value="2"/>
</dbReference>
<feature type="DNA-binding region" description="Homeobox" evidence="4">
    <location>
        <begin position="480"/>
        <end position="543"/>
    </location>
</feature>
<feature type="compositionally biased region" description="Low complexity" evidence="6">
    <location>
        <begin position="261"/>
        <end position="273"/>
    </location>
</feature>
<evidence type="ECO:0000256" key="4">
    <source>
        <dbReference type="PROSITE-ProRule" id="PRU00108"/>
    </source>
</evidence>
<feature type="compositionally biased region" description="Low complexity" evidence="6">
    <location>
        <begin position="142"/>
        <end position="170"/>
    </location>
</feature>
<feature type="compositionally biased region" description="Low complexity" evidence="6">
    <location>
        <begin position="285"/>
        <end position="300"/>
    </location>
</feature>
<feature type="region of interest" description="Disordered" evidence="6">
    <location>
        <begin position="259"/>
        <end position="315"/>
    </location>
</feature>
<dbReference type="GeneTree" id="ENSGT00390000008591"/>
<dbReference type="PANTHER" id="PTHR11636">
    <property type="entry name" value="POU DOMAIN"/>
    <property type="match status" value="1"/>
</dbReference>